<dbReference type="Pfam" id="PF01042">
    <property type="entry name" value="Ribonuc_L-PSP"/>
    <property type="match status" value="1"/>
</dbReference>
<keyword evidence="7" id="KW-0378">Hydrolase</keyword>
<dbReference type="InterPro" id="IPR002761">
    <property type="entry name" value="Diphthami_syn_dom"/>
</dbReference>
<evidence type="ECO:0000256" key="2">
    <source>
        <dbReference type="ARBA" id="ARBA00018426"/>
    </source>
</evidence>
<dbReference type="Gene3D" id="3.30.1330.40">
    <property type="entry name" value="RutC-like"/>
    <property type="match status" value="2"/>
</dbReference>
<protein>
    <recommendedName>
        <fullName evidence="2">Diphthine--ammonia ligase</fullName>
        <ecNumber evidence="1">6.3.1.14</ecNumber>
    </recommendedName>
    <alternativeName>
        <fullName evidence="3">Diphthamide synthase</fullName>
    </alternativeName>
    <alternativeName>
        <fullName evidence="4">Diphthamide synthetase</fullName>
    </alternativeName>
</protein>
<dbReference type="Pfam" id="PF01902">
    <property type="entry name" value="Diphthami_syn_2"/>
    <property type="match status" value="1"/>
</dbReference>
<feature type="domain" description="Diphthamide synthase" evidence="6">
    <location>
        <begin position="6"/>
        <end position="248"/>
    </location>
</feature>
<organism evidence="7 8">
    <name type="scientific">Glarea lozoyensis (strain ATCC 20868 / MF5171)</name>
    <dbReference type="NCBI Taxonomy" id="1116229"/>
    <lineage>
        <taxon>Eukaryota</taxon>
        <taxon>Fungi</taxon>
        <taxon>Dikarya</taxon>
        <taxon>Ascomycota</taxon>
        <taxon>Pezizomycotina</taxon>
        <taxon>Leotiomycetes</taxon>
        <taxon>Helotiales</taxon>
        <taxon>Helotiaceae</taxon>
        <taxon>Glarea</taxon>
    </lineage>
</organism>
<dbReference type="KEGG" id="glz:GLAREA_04499"/>
<name>S3DMH0_GLAL2</name>
<dbReference type="PANTHER" id="PTHR12196">
    <property type="entry name" value="DOMAIN OF UNKNOWN FUNCTION 71 DUF71 -CONTAINING PROTEIN"/>
    <property type="match status" value="1"/>
</dbReference>
<gene>
    <name evidence="7" type="ORF">GLAREA_04499</name>
</gene>
<proteinExistence type="predicted"/>
<evidence type="ECO:0000259" key="6">
    <source>
        <dbReference type="Pfam" id="PF01902"/>
    </source>
</evidence>
<evidence type="ECO:0000313" key="7">
    <source>
        <dbReference type="EMBL" id="EPE27708.1"/>
    </source>
</evidence>
<dbReference type="InterPro" id="IPR014729">
    <property type="entry name" value="Rossmann-like_a/b/a_fold"/>
</dbReference>
<evidence type="ECO:0000256" key="1">
    <source>
        <dbReference type="ARBA" id="ARBA00012089"/>
    </source>
</evidence>
<sequence length="719" mass="78827">MTEPLKVIALISGGKDSIYSLLHCLQHGHQVVALANLYPAPSSNELEYDLNSFMYQTVGHTVIPLYAKALGIPLYRQEITGGAVEEGVVYEMREGDETECLVPLLRRVVRETGANAVSTGAIMSSYQRTRVECVAGRLGLTALGYLWQFPVVSGSEGVLLGDMGEVGLEARIVKVASGGLDEGFLWENVADVRVRRRIEGAMRRFGSEGDGAVLGEGGEFETLVLDGPDGLFKGRIVVEEEDREIVREGGGAAWVRIKRARVEMKDQSRIEEVKCRVPDLLDPKFRDILAELEEMKEDSPGSTTVVSSSEAKPIQLHTTTQDPNTLHIALTPNPSASSISITGQTQDLISQIHTLLTNHKISSTSITHTTILLRSISDFTTINKLYTTLFPHPNPPSRITISLGPLLPKNTHLQINLTLSIHPLTHRKALHVQSCSYWAPANIGPYSQAISLPLSPGREQRVVTIAGQIPLIPASMELSEDKGFAFDAVLGLQHLWRIGTEVGVGWWGSVVVFLPRANFDFNEENARIAARAWKCVHAPPDGDEDEEDIDLWDHKHDSVNQTHGARKGESALPDWNAVAGSKEPPPFFAAEIEDLPRGAAVEWCVSAGFTTSDSAGVVVHATVSGKGWSIYQTSIANQMHTILSFYWSEDGAEMDEALADGRQVLGLQGRDMGWIGAYLDKEVKNFESQDGWVIPCNRIWDGRRRRVAGVLVWEGVVSE</sequence>
<dbReference type="SUPFAM" id="SSF52402">
    <property type="entry name" value="Adenine nucleotide alpha hydrolases-like"/>
    <property type="match status" value="1"/>
</dbReference>
<dbReference type="EMBL" id="KE145369">
    <property type="protein sequence ID" value="EPE27708.1"/>
    <property type="molecule type" value="Genomic_DNA"/>
</dbReference>
<dbReference type="AlphaFoldDB" id="S3DMH0"/>
<evidence type="ECO:0000256" key="3">
    <source>
        <dbReference type="ARBA" id="ARBA00029814"/>
    </source>
</evidence>
<dbReference type="OMA" id="HCRLAQS"/>
<dbReference type="CDD" id="cd01994">
    <property type="entry name" value="AANH_PF0828-like"/>
    <property type="match status" value="1"/>
</dbReference>
<dbReference type="SUPFAM" id="SSF55298">
    <property type="entry name" value="YjgF-like"/>
    <property type="match status" value="2"/>
</dbReference>
<dbReference type="RefSeq" id="XP_008085067.1">
    <property type="nucleotide sequence ID" value="XM_008086876.1"/>
</dbReference>
<dbReference type="EC" id="6.3.1.14" evidence="1"/>
<dbReference type="FunFam" id="3.40.50.620:FF:000145">
    <property type="entry name" value="ATP-binding domain containing protein"/>
    <property type="match status" value="1"/>
</dbReference>
<dbReference type="STRING" id="1116229.S3DMH0"/>
<dbReference type="PANTHER" id="PTHR12196:SF2">
    <property type="entry name" value="DIPHTHINE--AMMONIA LIGASE"/>
    <property type="match status" value="1"/>
</dbReference>
<dbReference type="HOGENOM" id="CLU_010289_2_0_1"/>
<comment type="catalytic activity">
    <reaction evidence="5">
        <text>diphthine-[translation elongation factor 2] + NH4(+) + ATP = diphthamide-[translation elongation factor 2] + AMP + diphosphate + H(+)</text>
        <dbReference type="Rhea" id="RHEA:19753"/>
        <dbReference type="Rhea" id="RHEA-COMP:10172"/>
        <dbReference type="Rhea" id="RHEA-COMP:10174"/>
        <dbReference type="ChEBI" id="CHEBI:15378"/>
        <dbReference type="ChEBI" id="CHEBI:16692"/>
        <dbReference type="ChEBI" id="CHEBI:28938"/>
        <dbReference type="ChEBI" id="CHEBI:30616"/>
        <dbReference type="ChEBI" id="CHEBI:33019"/>
        <dbReference type="ChEBI" id="CHEBI:82696"/>
        <dbReference type="ChEBI" id="CHEBI:456215"/>
        <dbReference type="EC" id="6.3.1.14"/>
    </reaction>
</comment>
<keyword evidence="8" id="KW-1185">Reference proteome</keyword>
<evidence type="ECO:0000256" key="4">
    <source>
        <dbReference type="ARBA" id="ARBA00031552"/>
    </source>
</evidence>
<dbReference type="GO" id="GO:0017178">
    <property type="term" value="F:diphthine-ammonia ligase activity"/>
    <property type="evidence" value="ECO:0007669"/>
    <property type="project" value="UniProtKB-EC"/>
</dbReference>
<dbReference type="Proteomes" id="UP000016922">
    <property type="component" value="Unassembled WGS sequence"/>
</dbReference>
<evidence type="ECO:0000256" key="5">
    <source>
        <dbReference type="ARBA" id="ARBA00048108"/>
    </source>
</evidence>
<dbReference type="InterPro" id="IPR030662">
    <property type="entry name" value="DPH6/MJ0570"/>
</dbReference>
<evidence type="ECO:0000313" key="8">
    <source>
        <dbReference type="Proteomes" id="UP000016922"/>
    </source>
</evidence>
<reference evidence="7 8" key="1">
    <citation type="journal article" date="2013" name="BMC Genomics">
        <title>Genomics-driven discovery of the pneumocandin biosynthetic gene cluster in the fungus Glarea lozoyensis.</title>
        <authorList>
            <person name="Chen L."/>
            <person name="Yue Q."/>
            <person name="Zhang X."/>
            <person name="Xiang M."/>
            <person name="Wang C."/>
            <person name="Li S."/>
            <person name="Che Y."/>
            <person name="Ortiz-Lopez F.J."/>
            <person name="Bills G.F."/>
            <person name="Liu X."/>
            <person name="An Z."/>
        </authorList>
    </citation>
    <scope>NUCLEOTIDE SEQUENCE [LARGE SCALE GENOMIC DNA]</scope>
    <source>
        <strain evidence="8">ATCC 20868 / MF5171</strain>
    </source>
</reference>
<dbReference type="eggNOG" id="KOG2316">
    <property type="taxonomic scope" value="Eukaryota"/>
</dbReference>
<dbReference type="GO" id="GO:0017183">
    <property type="term" value="P:protein histidyl modification to diphthamide"/>
    <property type="evidence" value="ECO:0007669"/>
    <property type="project" value="TreeGrafter"/>
</dbReference>
<dbReference type="eggNOG" id="KOG2317">
    <property type="taxonomic scope" value="Eukaryota"/>
</dbReference>
<dbReference type="InterPro" id="IPR035959">
    <property type="entry name" value="RutC-like_sf"/>
</dbReference>
<dbReference type="GO" id="GO:0016787">
    <property type="term" value="F:hydrolase activity"/>
    <property type="evidence" value="ECO:0007669"/>
    <property type="project" value="UniProtKB-KW"/>
</dbReference>
<dbReference type="Gene3D" id="3.40.50.620">
    <property type="entry name" value="HUPs"/>
    <property type="match status" value="1"/>
</dbReference>
<dbReference type="InterPro" id="IPR006175">
    <property type="entry name" value="YjgF/YER057c/UK114"/>
</dbReference>
<accession>S3DMH0</accession>
<dbReference type="NCBIfam" id="TIGR00290">
    <property type="entry name" value="MJ0570_dom"/>
    <property type="match status" value="1"/>
</dbReference>
<dbReference type="OrthoDB" id="686384at2759"/>
<dbReference type="Gene3D" id="3.90.1490.10">
    <property type="entry name" value="putative n-type atp pyrophosphatase, domain 2"/>
    <property type="match status" value="1"/>
</dbReference>
<dbReference type="GeneID" id="19463554"/>
<dbReference type="CDD" id="cd06156">
    <property type="entry name" value="eu_AANH_C_2"/>
    <property type="match status" value="1"/>
</dbReference>